<dbReference type="PANTHER" id="PTHR22683">
    <property type="entry name" value="SPORULATION PROTEIN RELATED"/>
    <property type="match status" value="1"/>
</dbReference>
<evidence type="ECO:0000256" key="9">
    <source>
        <dbReference type="PROSITE-ProRule" id="PRU00289"/>
    </source>
</evidence>
<keyword evidence="3 10" id="KW-0812">Transmembrane</keyword>
<dbReference type="PANTHER" id="PTHR22683:SF1">
    <property type="entry name" value="TYPE VII SECRETION SYSTEM PROTEIN ESSC"/>
    <property type="match status" value="1"/>
</dbReference>
<evidence type="ECO:0000256" key="2">
    <source>
        <dbReference type="ARBA" id="ARBA00022475"/>
    </source>
</evidence>
<dbReference type="Pfam" id="PF01580">
    <property type="entry name" value="FtsK_SpoIIIE"/>
    <property type="match status" value="3"/>
</dbReference>
<dbReference type="InterPro" id="IPR003593">
    <property type="entry name" value="AAA+_ATPase"/>
</dbReference>
<dbReference type="EMBL" id="CP108253">
    <property type="protein sequence ID" value="WTU45715.1"/>
    <property type="molecule type" value="Genomic_DNA"/>
</dbReference>
<evidence type="ECO:0000256" key="5">
    <source>
        <dbReference type="ARBA" id="ARBA00022741"/>
    </source>
</evidence>
<gene>
    <name evidence="12" type="primary">eccCa</name>
    <name evidence="12" type="ORF">OHV25_36080</name>
</gene>
<keyword evidence="2" id="KW-1003">Cell membrane</keyword>
<dbReference type="InterPro" id="IPR023836">
    <property type="entry name" value="EccCa-like_Actinobacteria"/>
</dbReference>
<keyword evidence="4" id="KW-0677">Repeat</keyword>
<dbReference type="GO" id="GO:0005886">
    <property type="term" value="C:plasma membrane"/>
    <property type="evidence" value="ECO:0007669"/>
    <property type="project" value="UniProtKB-SubCell"/>
</dbReference>
<feature type="domain" description="FtsK" evidence="11">
    <location>
        <begin position="795"/>
        <end position="986"/>
    </location>
</feature>
<keyword evidence="5 9" id="KW-0547">Nucleotide-binding</keyword>
<evidence type="ECO:0000256" key="7">
    <source>
        <dbReference type="ARBA" id="ARBA00022989"/>
    </source>
</evidence>
<dbReference type="SUPFAM" id="SSF52540">
    <property type="entry name" value="P-loop containing nucleoside triphosphate hydrolases"/>
    <property type="match status" value="3"/>
</dbReference>
<protein>
    <submittedName>
        <fullName evidence="12">Type VII secretion protein EccCa</fullName>
    </submittedName>
</protein>
<organism evidence="12">
    <name type="scientific">Streptomyces sp. NBC_00060</name>
    <dbReference type="NCBI Taxonomy" id="2975636"/>
    <lineage>
        <taxon>Bacteria</taxon>
        <taxon>Bacillati</taxon>
        <taxon>Actinomycetota</taxon>
        <taxon>Actinomycetes</taxon>
        <taxon>Kitasatosporales</taxon>
        <taxon>Streptomycetaceae</taxon>
        <taxon>Streptomyces</taxon>
    </lineage>
</organism>
<dbReference type="SMART" id="SM00382">
    <property type="entry name" value="AAA"/>
    <property type="match status" value="3"/>
</dbReference>
<sequence>MPDGELSLQEPPSLPETQSAMGNMVTYMPMALSSLGMVLIFLRPGEGGGPLMYVAIGLMAVSAVGMLVSQIIRSSGDRKRQLRAERRDYLRYLSISRRRIRKLVAQQRAAQSWLHPEPAALWSLVRTARLWERHATHDDFAEVRIALGEQRLGVTLTPLSTKPVEDLEPLCAHALRRFIKAYATIPDQPVALYLRGYARVLVHGDPSTAAALTRSLIGQLTVLHAPQDLRIVVVADDERRADWEWVKWLPHALHPSETDGLGPVRLVTDSPAGVERLLGGEFTDRPPFEPGAQPHADEPYYVVILDTPHVPAELRLLAEGYRNCAVLDVAGALPWRPGRHVLRLRATPGRLEMVRTDRSGKENTTFLGLPDQLGPRRSRALARLLSPYRMGVTADTGEALTTDVQLTSLLGISDLRGMDVAAVQNARGGEARLRVPLGVSGDGAPIALDIKESAQGGMGPHGMLIGATGSGKSELLRTLVLALALSHSSETLNFVLVDFKGGATFLGLDTLPHTSAVITNLADEAALVERMKDALHGELIRRQELLRAAGNHTSALEYEAARAAGADLDPLPTLFVVVDEFSELLAAHKDFMDLFVMIGRLGRSLGVHLLLASQRLDEGRMHQLESHLSYRIALRTFSAMESRGVLGVPDAYQLPPVPGSGILKRDTGALVRFKAAYVSGAYRGARRVAQSAVADQVVPYRTEWSAPTAPPVPAAEPEKESTDSLLAVAVGRLRDVGPPAHTVWLPPLDTPPTLDTLLPALHTDPVRGLGADIPTGRPVLTVPLGIVDHPFEQTREPLLADLSGAGGHLAVAGGPQSGKSTLLRSLILALALTHTPREVQFYCLDFGGGTLNSLRDLPHVGGVTGRLDLERVERTLAEVNHLVARRERQFQELGIESMADLRARRAAGELPDEPYGDVFLVIDGWGTVRQDFMDIMPMFTTLASRGLNYGVHLVIASTRWAEIGTALRDQLGTRIELRLGDSMDSMVNMRAAASVPAIPGRGLTDTRHHFLTALPRLDGEADAATLGAGVADAVARIREAWPGAPAPQVRTLPAVLPRTELPDARVVEGDLRLPIGLEGERLGTFVHDFGQTPHLLVVGDAETGKSNLLRGVCRAVAERYTPEEARVLLVDYRRGLLESVPESHRLGHAVSVDILKQAVEGVARAMRDRLPGQDITAARLKKRDWWTGPQLFLVVDDYDMVAGSGLSNHFGPLLDYLAQGSEIGLHLVVARSANGAARAMNDPLLRSLLEVNTPAALLSCPPSEGYLFGNTKPRQLPVGRAQLITRRGITQVQTALDEATQEQTSGRW</sequence>
<evidence type="ECO:0000256" key="10">
    <source>
        <dbReference type="SAM" id="Phobius"/>
    </source>
</evidence>
<dbReference type="NCBIfam" id="TIGR03924">
    <property type="entry name" value="T7SS_EccC_a"/>
    <property type="match status" value="1"/>
</dbReference>
<keyword evidence="8 10" id="KW-0472">Membrane</keyword>
<evidence type="ECO:0000256" key="3">
    <source>
        <dbReference type="ARBA" id="ARBA00022692"/>
    </source>
</evidence>
<dbReference type="InterPro" id="IPR023837">
    <property type="entry name" value="EccCb-like_Actinobacteria"/>
</dbReference>
<dbReference type="InterPro" id="IPR027417">
    <property type="entry name" value="P-loop_NTPase"/>
</dbReference>
<feature type="binding site" evidence="9">
    <location>
        <begin position="813"/>
        <end position="820"/>
    </location>
    <ligand>
        <name>ATP</name>
        <dbReference type="ChEBI" id="CHEBI:30616"/>
    </ligand>
</feature>
<comment type="subcellular location">
    <subcellularLocation>
        <location evidence="1">Cell membrane</location>
        <topology evidence="1">Multi-pass membrane protein</topology>
    </subcellularLocation>
</comment>
<evidence type="ECO:0000259" key="11">
    <source>
        <dbReference type="PROSITE" id="PS50901"/>
    </source>
</evidence>
<feature type="domain" description="FtsK" evidence="11">
    <location>
        <begin position="443"/>
        <end position="643"/>
    </location>
</feature>
<feature type="domain" description="FtsK" evidence="11">
    <location>
        <begin position="1082"/>
        <end position="1264"/>
    </location>
</feature>
<dbReference type="PROSITE" id="PS50901">
    <property type="entry name" value="FTSK"/>
    <property type="match status" value="3"/>
</dbReference>
<name>A0AAU2HBE6_9ACTN</name>
<keyword evidence="6 9" id="KW-0067">ATP-binding</keyword>
<evidence type="ECO:0000256" key="8">
    <source>
        <dbReference type="ARBA" id="ARBA00023136"/>
    </source>
</evidence>
<accession>A0AAU2HBE6</accession>
<dbReference type="GO" id="GO:0005524">
    <property type="term" value="F:ATP binding"/>
    <property type="evidence" value="ECO:0007669"/>
    <property type="project" value="UniProtKB-UniRule"/>
</dbReference>
<dbReference type="Gene3D" id="3.40.50.300">
    <property type="entry name" value="P-loop containing nucleotide triphosphate hydrolases"/>
    <property type="match status" value="4"/>
</dbReference>
<keyword evidence="7 10" id="KW-1133">Transmembrane helix</keyword>
<evidence type="ECO:0000313" key="12">
    <source>
        <dbReference type="EMBL" id="WTU45715.1"/>
    </source>
</evidence>
<proteinExistence type="predicted"/>
<dbReference type="InterPro" id="IPR050206">
    <property type="entry name" value="FtsK/SpoIIIE/SftA"/>
</dbReference>
<feature type="binding site" evidence="9">
    <location>
        <begin position="1099"/>
        <end position="1106"/>
    </location>
    <ligand>
        <name>ATP</name>
        <dbReference type="ChEBI" id="CHEBI:30616"/>
    </ligand>
</feature>
<feature type="binding site" evidence="9">
    <location>
        <begin position="466"/>
        <end position="473"/>
    </location>
    <ligand>
        <name>ATP</name>
        <dbReference type="ChEBI" id="CHEBI:30616"/>
    </ligand>
</feature>
<feature type="transmembrane region" description="Helical" evidence="10">
    <location>
        <begin position="20"/>
        <end position="42"/>
    </location>
</feature>
<dbReference type="InterPro" id="IPR002543">
    <property type="entry name" value="FtsK_dom"/>
</dbReference>
<dbReference type="GO" id="GO:0003677">
    <property type="term" value="F:DNA binding"/>
    <property type="evidence" value="ECO:0007669"/>
    <property type="project" value="InterPro"/>
</dbReference>
<evidence type="ECO:0000256" key="4">
    <source>
        <dbReference type="ARBA" id="ARBA00022737"/>
    </source>
</evidence>
<dbReference type="NCBIfam" id="TIGR03925">
    <property type="entry name" value="T7SS_EccC_b"/>
    <property type="match status" value="1"/>
</dbReference>
<evidence type="ECO:0000256" key="6">
    <source>
        <dbReference type="ARBA" id="ARBA00022840"/>
    </source>
</evidence>
<reference evidence="12" key="1">
    <citation type="submission" date="2022-10" db="EMBL/GenBank/DDBJ databases">
        <title>The complete genomes of actinobacterial strains from the NBC collection.</title>
        <authorList>
            <person name="Joergensen T.S."/>
            <person name="Alvarez Arevalo M."/>
            <person name="Sterndorff E.B."/>
            <person name="Faurdal D."/>
            <person name="Vuksanovic O."/>
            <person name="Mourched A.-S."/>
            <person name="Charusanti P."/>
            <person name="Shaw S."/>
            <person name="Blin K."/>
            <person name="Weber T."/>
        </authorList>
    </citation>
    <scope>NUCLEOTIDE SEQUENCE</scope>
    <source>
        <strain evidence="12">NBC_00060</strain>
    </source>
</reference>
<feature type="transmembrane region" description="Helical" evidence="10">
    <location>
        <begin position="51"/>
        <end position="72"/>
    </location>
</feature>
<evidence type="ECO:0000256" key="1">
    <source>
        <dbReference type="ARBA" id="ARBA00004651"/>
    </source>
</evidence>